<accession>A0A7S0JHB2</accession>
<evidence type="ECO:0000256" key="2">
    <source>
        <dbReference type="ARBA" id="ARBA00023253"/>
    </source>
</evidence>
<dbReference type="Gene3D" id="3.40.50.11350">
    <property type="match status" value="1"/>
</dbReference>
<dbReference type="EMBL" id="HBER01053857">
    <property type="protein sequence ID" value="CAD8551605.1"/>
    <property type="molecule type" value="Transcribed_RNA"/>
</dbReference>
<keyword evidence="1" id="KW-0808">Transferase</keyword>
<evidence type="ECO:0008006" key="5">
    <source>
        <dbReference type="Google" id="ProtNLM"/>
    </source>
</evidence>
<organism evidence="4">
    <name type="scientific">Calcidiscus leptoporus</name>
    <dbReference type="NCBI Taxonomy" id="127549"/>
    <lineage>
        <taxon>Eukaryota</taxon>
        <taxon>Haptista</taxon>
        <taxon>Haptophyta</taxon>
        <taxon>Prymnesiophyceae</taxon>
        <taxon>Coccolithales</taxon>
        <taxon>Calcidiscaceae</taxon>
        <taxon>Calcidiscus</taxon>
    </lineage>
</organism>
<keyword evidence="3" id="KW-0119">Carbohydrate metabolism</keyword>
<proteinExistence type="predicted"/>
<sequence length="248" mass="27339">MLLAISDYKKARMAAYMKSQLLPCCPRKARAKPMQLRSNRDVEQLVYSQGLAELPVLGWYSFFAVDRPLMLDVARAFRRAPSIREKASAIAKALFGQERFLAVHLRREATDLGCTAGRPSVLCSKPGAQFSIETTQVAADIDEARRRAGVQHVYIATIAPAQHPRWTFELKTLLSTVAGAKSLSESGEMARTLAVPPGKLTRYAHSLIEQELCATAHAFLGSERSTWTGNVELQRTANGLRTSFFGAV</sequence>
<protein>
    <recommendedName>
        <fullName evidence="5">O-fucosyltransferase family protein</fullName>
    </recommendedName>
</protein>
<dbReference type="PANTHER" id="PTHR13398:SF8">
    <property type="entry name" value="O-FUCOSYLTRANSFERASE FAMILY PROTEIN"/>
    <property type="match status" value="1"/>
</dbReference>
<evidence type="ECO:0000313" key="4">
    <source>
        <dbReference type="EMBL" id="CAD8551605.1"/>
    </source>
</evidence>
<reference evidence="4" key="1">
    <citation type="submission" date="2021-01" db="EMBL/GenBank/DDBJ databases">
        <authorList>
            <person name="Corre E."/>
            <person name="Pelletier E."/>
            <person name="Niang G."/>
            <person name="Scheremetjew M."/>
            <person name="Finn R."/>
            <person name="Kale V."/>
            <person name="Holt S."/>
            <person name="Cochrane G."/>
            <person name="Meng A."/>
            <person name="Brown T."/>
            <person name="Cohen L."/>
        </authorList>
    </citation>
    <scope>NUCLEOTIDE SEQUENCE</scope>
    <source>
        <strain evidence="4">RCC1130</strain>
    </source>
</reference>
<dbReference type="AlphaFoldDB" id="A0A7S0JHB2"/>
<keyword evidence="2" id="KW-0294">Fucose metabolism</keyword>
<evidence type="ECO:0000256" key="3">
    <source>
        <dbReference type="ARBA" id="ARBA00023277"/>
    </source>
</evidence>
<gene>
    <name evidence="4" type="ORF">CLEP1334_LOCUS26895</name>
</gene>
<name>A0A7S0JHB2_9EUKA</name>
<dbReference type="GO" id="GO:0046922">
    <property type="term" value="F:peptide-O-fucosyltransferase activity"/>
    <property type="evidence" value="ECO:0007669"/>
    <property type="project" value="InterPro"/>
</dbReference>
<dbReference type="PANTHER" id="PTHR13398">
    <property type="entry name" value="GDP-FUCOSE PROTEIN O-FUCOSYLTRANSFERASE 2"/>
    <property type="match status" value="1"/>
</dbReference>
<dbReference type="CDD" id="cd11296">
    <property type="entry name" value="O-FucT_like"/>
    <property type="match status" value="1"/>
</dbReference>
<evidence type="ECO:0000256" key="1">
    <source>
        <dbReference type="ARBA" id="ARBA00022679"/>
    </source>
</evidence>
<dbReference type="GO" id="GO:0006004">
    <property type="term" value="P:fucose metabolic process"/>
    <property type="evidence" value="ECO:0007669"/>
    <property type="project" value="UniProtKB-KW"/>
</dbReference>
<dbReference type="InterPro" id="IPR045130">
    <property type="entry name" value="OFUT2-like"/>
</dbReference>